<dbReference type="HOGENOM" id="CLU_060351_1_0_1"/>
<dbReference type="AlphaFoldDB" id="A0A0D2HF29"/>
<dbReference type="Pfam" id="PF16815">
    <property type="entry name" value="HRI1"/>
    <property type="match status" value="1"/>
</dbReference>
<dbReference type="Proteomes" id="UP000053789">
    <property type="component" value="Unassembled WGS sequence"/>
</dbReference>
<dbReference type="Gene3D" id="2.40.128.320">
    <property type="entry name" value="Protein HRI1, N-terminal domain"/>
    <property type="match status" value="1"/>
</dbReference>
<protein>
    <recommendedName>
        <fullName evidence="3">Protein HRI1</fullName>
    </recommendedName>
</protein>
<dbReference type="RefSeq" id="XP_016618537.1">
    <property type="nucleotide sequence ID" value="XM_016765568.1"/>
</dbReference>
<dbReference type="InterPro" id="IPR043047">
    <property type="entry name" value="Hri1_N_sf"/>
</dbReference>
<gene>
    <name evidence="1" type="ORF">Z519_07838</name>
</gene>
<dbReference type="EMBL" id="KN846990">
    <property type="protein sequence ID" value="KIW91868.1"/>
    <property type="molecule type" value="Genomic_DNA"/>
</dbReference>
<sequence length="324" mass="35916">MEIYGMLGERLGTIGKAEKRAEDKAEETELPQWKKDLLQKPSISVRRGIAWGYTPPYEDTDTLVLSSTQSLFVDIRFPSKRQLSKPITSDPSFWAFSGTSHMTFAPFTGDTTTMPYSAHCVWKHEIDSKGPGITDEGDLFLLPNGDCMEVGMMQNPQTGKIEMYKEYWTGPPTGVTPTSATMDSRTPCVVATTQAKPDDQDPQGASRQESGVIIRIGDYCQGIMRQRTGESGSPEGNAVLVERWTQSLVEADLKPTTTGTSKGHHHAASWVQDWRSNTPCDNGVFMPCMWLCDGNRKLGDEIMVKGVTWRVVEVVPEKAANEEI</sequence>
<dbReference type="OrthoDB" id="4045395at2759"/>
<organism evidence="1 2">
    <name type="scientific">Cladophialophora bantiana (strain ATCC 10958 / CBS 173.52 / CDC B-1940 / NIH 8579)</name>
    <name type="common">Xylohypha bantiana</name>
    <dbReference type="NCBI Taxonomy" id="1442370"/>
    <lineage>
        <taxon>Eukaryota</taxon>
        <taxon>Fungi</taxon>
        <taxon>Dikarya</taxon>
        <taxon>Ascomycota</taxon>
        <taxon>Pezizomycotina</taxon>
        <taxon>Eurotiomycetes</taxon>
        <taxon>Chaetothyriomycetidae</taxon>
        <taxon>Chaetothyriales</taxon>
        <taxon>Herpotrichiellaceae</taxon>
        <taxon>Cladophialophora</taxon>
    </lineage>
</organism>
<name>A0A0D2HF29_CLAB1</name>
<proteinExistence type="predicted"/>
<reference evidence="1" key="1">
    <citation type="submission" date="2015-01" db="EMBL/GenBank/DDBJ databases">
        <title>The Genome Sequence of Cladophialophora bantiana CBS 173.52.</title>
        <authorList>
            <consortium name="The Broad Institute Genomics Platform"/>
            <person name="Cuomo C."/>
            <person name="de Hoog S."/>
            <person name="Gorbushina A."/>
            <person name="Stielow B."/>
            <person name="Teixiera M."/>
            <person name="Abouelleil A."/>
            <person name="Chapman S.B."/>
            <person name="Priest M."/>
            <person name="Young S.K."/>
            <person name="Wortman J."/>
            <person name="Nusbaum C."/>
            <person name="Birren B."/>
        </authorList>
    </citation>
    <scope>NUCLEOTIDE SEQUENCE [LARGE SCALE GENOMIC DNA]</scope>
    <source>
        <strain evidence="1">CBS 173.52</strain>
    </source>
</reference>
<keyword evidence="2" id="KW-1185">Reference proteome</keyword>
<dbReference type="InterPro" id="IPR031818">
    <property type="entry name" value="Hri1"/>
</dbReference>
<dbReference type="VEuPathDB" id="FungiDB:Z519_07838"/>
<dbReference type="GeneID" id="27700766"/>
<evidence type="ECO:0008006" key="3">
    <source>
        <dbReference type="Google" id="ProtNLM"/>
    </source>
</evidence>
<evidence type="ECO:0000313" key="1">
    <source>
        <dbReference type="EMBL" id="KIW91868.1"/>
    </source>
</evidence>
<evidence type="ECO:0000313" key="2">
    <source>
        <dbReference type="Proteomes" id="UP000053789"/>
    </source>
</evidence>
<accession>A0A0D2HF29</accession>